<sequence length="307" mass="33903">MTKDNNLIFSTENYAYLKDKIIEQGGFYPGKIEKKIFPDGERYQRILSDVDGKDVIVIGGTISDSDTLELYDLAYAVVRNGALSLTVVIPYYGYSTMERAIKPGEIVTAKTRASLFSSLPQTSRRNRFMFMDLHSEGLPHYFEGSVVPVHLYCKSIILDAAQRLGGDNFVLACTDSGRAKWVESLANDINVNAAFVFKRRISGEETEITSISADVKNKTVVIYDDMIRTGGSLINAANAYHEAGAKKICVIATHGLFNKDALQKIKESTTITAMVCTDTHPNVLALENNFLTVESVASLIAQKLKSF</sequence>
<dbReference type="Pfam" id="PF14572">
    <property type="entry name" value="Pribosyl_synth"/>
    <property type="match status" value="1"/>
</dbReference>
<dbReference type="EC" id="2.7.6.1" evidence="1"/>
<accession>A0ABT8L1K2</accession>
<evidence type="ECO:0000256" key="6">
    <source>
        <dbReference type="ARBA" id="ARBA00022840"/>
    </source>
</evidence>
<protein>
    <recommendedName>
        <fullName evidence="1">ribose-phosphate diphosphokinase</fullName>
        <ecNumber evidence="1">2.7.6.1</ecNumber>
    </recommendedName>
</protein>
<evidence type="ECO:0000256" key="4">
    <source>
        <dbReference type="ARBA" id="ARBA00022741"/>
    </source>
</evidence>
<keyword evidence="2 9" id="KW-0808">Transferase</keyword>
<evidence type="ECO:0000256" key="1">
    <source>
        <dbReference type="ARBA" id="ARBA00013247"/>
    </source>
</evidence>
<keyword evidence="10" id="KW-1185">Reference proteome</keyword>
<dbReference type="InterPro" id="IPR005946">
    <property type="entry name" value="Rib-P_diPkinase"/>
</dbReference>
<evidence type="ECO:0000256" key="7">
    <source>
        <dbReference type="ARBA" id="ARBA00049535"/>
    </source>
</evidence>
<evidence type="ECO:0000313" key="9">
    <source>
        <dbReference type="EMBL" id="MDN5211624.1"/>
    </source>
</evidence>
<proteinExistence type="predicted"/>
<keyword evidence="5" id="KW-0418">Kinase</keyword>
<dbReference type="RefSeq" id="WP_346756954.1">
    <property type="nucleotide sequence ID" value="NZ_JAUJEB010000001.1"/>
</dbReference>
<dbReference type="InterPro" id="IPR029099">
    <property type="entry name" value="Pribosyltran_N"/>
</dbReference>
<dbReference type="NCBIfam" id="TIGR01251">
    <property type="entry name" value="ribP_PPkin"/>
    <property type="match status" value="1"/>
</dbReference>
<comment type="caution">
    <text evidence="9">The sequence shown here is derived from an EMBL/GenBank/DDBJ whole genome shotgun (WGS) entry which is preliminary data.</text>
</comment>
<evidence type="ECO:0000256" key="3">
    <source>
        <dbReference type="ARBA" id="ARBA00022727"/>
    </source>
</evidence>
<dbReference type="SMART" id="SM01400">
    <property type="entry name" value="Pribosyltran_N"/>
    <property type="match status" value="1"/>
</dbReference>
<name>A0ABT8L1K2_9BACT</name>
<dbReference type="PANTHER" id="PTHR10210:SF32">
    <property type="entry name" value="RIBOSE-PHOSPHATE PYROPHOSPHOKINASE 2"/>
    <property type="match status" value="1"/>
</dbReference>
<keyword evidence="4" id="KW-0547">Nucleotide-binding</keyword>
<keyword evidence="3" id="KW-0545">Nucleotide biosynthesis</keyword>
<dbReference type="GO" id="GO:0004749">
    <property type="term" value="F:ribose phosphate diphosphokinase activity"/>
    <property type="evidence" value="ECO:0007669"/>
    <property type="project" value="UniProtKB-EC"/>
</dbReference>
<dbReference type="EMBL" id="JAUJEB010000001">
    <property type="protein sequence ID" value="MDN5211624.1"/>
    <property type="molecule type" value="Genomic_DNA"/>
</dbReference>
<dbReference type="SUPFAM" id="SSF53271">
    <property type="entry name" value="PRTase-like"/>
    <property type="match status" value="1"/>
</dbReference>
<evidence type="ECO:0000256" key="2">
    <source>
        <dbReference type="ARBA" id="ARBA00022679"/>
    </source>
</evidence>
<dbReference type="InterPro" id="IPR029057">
    <property type="entry name" value="PRTase-like"/>
</dbReference>
<organism evidence="9 10">
    <name type="scientific">Agaribacillus aureus</name>
    <dbReference type="NCBI Taxonomy" id="3051825"/>
    <lineage>
        <taxon>Bacteria</taxon>
        <taxon>Pseudomonadati</taxon>
        <taxon>Bacteroidota</taxon>
        <taxon>Cytophagia</taxon>
        <taxon>Cytophagales</taxon>
        <taxon>Splendidivirgaceae</taxon>
        <taxon>Agaribacillus</taxon>
    </lineage>
</organism>
<reference evidence="9" key="1">
    <citation type="submission" date="2023-06" db="EMBL/GenBank/DDBJ databases">
        <title>Genomic of Agaribacillus aureum.</title>
        <authorList>
            <person name="Wang G."/>
        </authorList>
    </citation>
    <scope>NUCLEOTIDE SEQUENCE</scope>
    <source>
        <strain evidence="9">BMA12</strain>
    </source>
</reference>
<comment type="catalytic activity">
    <reaction evidence="7">
        <text>D-ribose 5-phosphate + ATP = 5-phospho-alpha-D-ribose 1-diphosphate + AMP + H(+)</text>
        <dbReference type="Rhea" id="RHEA:15609"/>
        <dbReference type="ChEBI" id="CHEBI:15378"/>
        <dbReference type="ChEBI" id="CHEBI:30616"/>
        <dbReference type="ChEBI" id="CHEBI:58017"/>
        <dbReference type="ChEBI" id="CHEBI:78346"/>
        <dbReference type="ChEBI" id="CHEBI:456215"/>
        <dbReference type="EC" id="2.7.6.1"/>
    </reaction>
</comment>
<evidence type="ECO:0000313" key="10">
    <source>
        <dbReference type="Proteomes" id="UP001172083"/>
    </source>
</evidence>
<feature type="domain" description="Ribose-phosphate pyrophosphokinase N-terminal" evidence="8">
    <location>
        <begin position="8"/>
        <end position="117"/>
    </location>
</feature>
<gene>
    <name evidence="9" type="primary">prs</name>
    <name evidence="9" type="ORF">QQ020_06170</name>
</gene>
<keyword evidence="6" id="KW-0067">ATP-binding</keyword>
<dbReference type="Pfam" id="PF13793">
    <property type="entry name" value="Pribosyltran_N"/>
    <property type="match status" value="1"/>
</dbReference>
<dbReference type="CDD" id="cd06223">
    <property type="entry name" value="PRTases_typeI"/>
    <property type="match status" value="1"/>
</dbReference>
<dbReference type="Gene3D" id="3.40.50.2020">
    <property type="match status" value="2"/>
</dbReference>
<dbReference type="InterPro" id="IPR000836">
    <property type="entry name" value="PRTase_dom"/>
</dbReference>
<evidence type="ECO:0000256" key="5">
    <source>
        <dbReference type="ARBA" id="ARBA00022777"/>
    </source>
</evidence>
<dbReference type="Proteomes" id="UP001172083">
    <property type="component" value="Unassembled WGS sequence"/>
</dbReference>
<evidence type="ECO:0000259" key="8">
    <source>
        <dbReference type="Pfam" id="PF13793"/>
    </source>
</evidence>
<dbReference type="PANTHER" id="PTHR10210">
    <property type="entry name" value="RIBOSE-PHOSPHATE DIPHOSPHOKINASE FAMILY MEMBER"/>
    <property type="match status" value="1"/>
</dbReference>